<protein>
    <submittedName>
        <fullName evidence="1">Uncharacterized protein</fullName>
    </submittedName>
</protein>
<evidence type="ECO:0000313" key="2">
    <source>
        <dbReference type="Proteomes" id="UP001221757"/>
    </source>
</evidence>
<comment type="caution">
    <text evidence="1">The sequence shown here is derived from an EMBL/GenBank/DDBJ whole genome shotgun (WGS) entry which is preliminary data.</text>
</comment>
<dbReference type="AlphaFoldDB" id="A0AAD7GNA6"/>
<evidence type="ECO:0000313" key="1">
    <source>
        <dbReference type="EMBL" id="KAJ7698994.1"/>
    </source>
</evidence>
<keyword evidence="2" id="KW-1185">Reference proteome</keyword>
<dbReference type="EMBL" id="JARKIE010000024">
    <property type="protein sequence ID" value="KAJ7698994.1"/>
    <property type="molecule type" value="Genomic_DNA"/>
</dbReference>
<accession>A0AAD7GNA6</accession>
<reference evidence="1" key="1">
    <citation type="submission" date="2023-03" db="EMBL/GenBank/DDBJ databases">
        <title>Massive genome expansion in bonnet fungi (Mycena s.s.) driven by repeated elements and novel gene families across ecological guilds.</title>
        <authorList>
            <consortium name="Lawrence Berkeley National Laboratory"/>
            <person name="Harder C.B."/>
            <person name="Miyauchi S."/>
            <person name="Viragh M."/>
            <person name="Kuo A."/>
            <person name="Thoen E."/>
            <person name="Andreopoulos B."/>
            <person name="Lu D."/>
            <person name="Skrede I."/>
            <person name="Drula E."/>
            <person name="Henrissat B."/>
            <person name="Morin E."/>
            <person name="Kohler A."/>
            <person name="Barry K."/>
            <person name="LaButti K."/>
            <person name="Morin E."/>
            <person name="Salamov A."/>
            <person name="Lipzen A."/>
            <person name="Mereny Z."/>
            <person name="Hegedus B."/>
            <person name="Baldrian P."/>
            <person name="Stursova M."/>
            <person name="Weitz H."/>
            <person name="Taylor A."/>
            <person name="Grigoriev I.V."/>
            <person name="Nagy L.G."/>
            <person name="Martin F."/>
            <person name="Kauserud H."/>
        </authorList>
    </citation>
    <scope>NUCLEOTIDE SEQUENCE</scope>
    <source>
        <strain evidence="1">CBHHK067</strain>
    </source>
</reference>
<gene>
    <name evidence="1" type="ORF">B0H17DRAFT_1129536</name>
</gene>
<dbReference type="Proteomes" id="UP001221757">
    <property type="component" value="Unassembled WGS sequence"/>
</dbReference>
<proteinExistence type="predicted"/>
<organism evidence="1 2">
    <name type="scientific">Mycena rosella</name>
    <name type="common">Pink bonnet</name>
    <name type="synonym">Agaricus rosellus</name>
    <dbReference type="NCBI Taxonomy" id="1033263"/>
    <lineage>
        <taxon>Eukaryota</taxon>
        <taxon>Fungi</taxon>
        <taxon>Dikarya</taxon>
        <taxon>Basidiomycota</taxon>
        <taxon>Agaricomycotina</taxon>
        <taxon>Agaricomycetes</taxon>
        <taxon>Agaricomycetidae</taxon>
        <taxon>Agaricales</taxon>
        <taxon>Marasmiineae</taxon>
        <taxon>Mycenaceae</taxon>
        <taxon>Mycena</taxon>
    </lineage>
</organism>
<sequence>MSVPTLLVVVAGDEDEKVWIILESQPRILTWISRSNRTMRRFNALRAPEVIPDLIKSKNTTSEHAEPPLISNSCKPETQAACCLGVGMSAARTSSSKMCGSATQITKLWMSPRHFRHFVTLLKCFVTWHVLGKFSDGYQLCAERGQLGLG</sequence>
<name>A0AAD7GNA6_MYCRO</name>